<feature type="transmembrane region" description="Helical" evidence="1">
    <location>
        <begin position="104"/>
        <end position="120"/>
    </location>
</feature>
<dbReference type="OrthoDB" id="1913697at2"/>
<accession>A0A1I1B325</accession>
<dbReference type="AlphaFoldDB" id="A0A1I1B325"/>
<dbReference type="RefSeq" id="WP_090043171.1">
    <property type="nucleotide sequence ID" value="NZ_FOKI01000061.1"/>
</dbReference>
<organism evidence="2 3">
    <name type="scientific">Clostridium frigidicarnis</name>
    <dbReference type="NCBI Taxonomy" id="84698"/>
    <lineage>
        <taxon>Bacteria</taxon>
        <taxon>Bacillati</taxon>
        <taxon>Bacillota</taxon>
        <taxon>Clostridia</taxon>
        <taxon>Eubacteriales</taxon>
        <taxon>Clostridiaceae</taxon>
        <taxon>Clostridium</taxon>
    </lineage>
</organism>
<keyword evidence="1" id="KW-0472">Membrane</keyword>
<keyword evidence="1" id="KW-1133">Transmembrane helix</keyword>
<keyword evidence="3" id="KW-1185">Reference proteome</keyword>
<evidence type="ECO:0000256" key="1">
    <source>
        <dbReference type="SAM" id="Phobius"/>
    </source>
</evidence>
<keyword evidence="1" id="KW-0812">Transmembrane</keyword>
<name>A0A1I1B325_9CLOT</name>
<reference evidence="2 3" key="1">
    <citation type="submission" date="2016-10" db="EMBL/GenBank/DDBJ databases">
        <authorList>
            <person name="de Groot N.N."/>
        </authorList>
    </citation>
    <scope>NUCLEOTIDE SEQUENCE [LARGE SCALE GENOMIC DNA]</scope>
    <source>
        <strain evidence="2 3">DSM 12271</strain>
    </source>
</reference>
<evidence type="ECO:0000313" key="3">
    <source>
        <dbReference type="Proteomes" id="UP000198619"/>
    </source>
</evidence>
<dbReference type="EMBL" id="FOKI01000061">
    <property type="protein sequence ID" value="SFB44769.1"/>
    <property type="molecule type" value="Genomic_DNA"/>
</dbReference>
<sequence>MSRKGFLTSLALSVFMGGLSYFIKIPYTLILVGVFYCLMSLFLLKNKKMYIRIKETINRDAYREYEKKDKEFKTYIKDNAYSYLLIGLVFLYLGYRVISGIFSYEYSMMVSVVIFLNYLIEVYSMKSSKTWTGYKQKSGLLNIALVSIAMVLV</sequence>
<evidence type="ECO:0000313" key="2">
    <source>
        <dbReference type="EMBL" id="SFB44769.1"/>
    </source>
</evidence>
<dbReference type="Proteomes" id="UP000198619">
    <property type="component" value="Unassembled WGS sequence"/>
</dbReference>
<dbReference type="STRING" id="84698.SAMN04488528_10617"/>
<feature type="transmembrane region" description="Helical" evidence="1">
    <location>
        <begin position="80"/>
        <end position="98"/>
    </location>
</feature>
<feature type="transmembrane region" description="Helical" evidence="1">
    <location>
        <begin position="26"/>
        <end position="44"/>
    </location>
</feature>
<gene>
    <name evidence="2" type="ORF">SAMN04488528_10617</name>
</gene>
<proteinExistence type="predicted"/>
<protein>
    <submittedName>
        <fullName evidence="2">Uncharacterized protein</fullName>
    </submittedName>
</protein>